<dbReference type="SUPFAM" id="SSF141493">
    <property type="entry name" value="Allene oxide cyclase-like"/>
    <property type="match status" value="1"/>
</dbReference>
<reference evidence="3 4" key="1">
    <citation type="submission" date="2016-04" db="EMBL/GenBank/DDBJ databases">
        <title>Reclassification of Paraburkholderia panaciterrae (Farh et al. 2015) Dobritsa &amp; Samadpour 2016 as a later homotypic synonym of Paraburkholderia ginsengiterrae (Farh et al. 2015) Dobritsa &amp; Samadpour 2016.</title>
        <authorList>
            <person name="Dobritsa A.P."/>
            <person name="Kutumbaka K."/>
            <person name="Samadpour M."/>
        </authorList>
    </citation>
    <scope>NUCLEOTIDE SEQUENCE [LARGE SCALE GENOMIC DNA]</scope>
    <source>
        <strain evidence="1 4">DCY85</strain>
        <strain evidence="2 3">DCY85-1</strain>
    </source>
</reference>
<accession>A0A1A9N710</accession>
<organism evidence="1 4">
    <name type="scientific">Paraburkholderia ginsengiterrae</name>
    <dbReference type="NCBI Taxonomy" id="1462993"/>
    <lineage>
        <taxon>Bacteria</taxon>
        <taxon>Pseudomonadati</taxon>
        <taxon>Pseudomonadota</taxon>
        <taxon>Betaproteobacteria</taxon>
        <taxon>Burkholderiales</taxon>
        <taxon>Burkholderiaceae</taxon>
        <taxon>Paraburkholderia</taxon>
    </lineage>
</organism>
<evidence type="ECO:0000313" key="4">
    <source>
        <dbReference type="Proteomes" id="UP000078116"/>
    </source>
</evidence>
<sequence length="93" mass="10301">MTLLDQECVATFVFNGTDSIAIAGFYTEGTQQPPQCISVNYIAITGGTGKYRNAQGQVKVTHIPVFQPGDDVSQCQHEIHDYRYDISLTNQNM</sequence>
<dbReference type="GO" id="GO:0046423">
    <property type="term" value="F:allene-oxide cyclase activity"/>
    <property type="evidence" value="ECO:0007669"/>
    <property type="project" value="InterPro"/>
</dbReference>
<dbReference type="EMBL" id="LXJZ01000030">
    <property type="protein sequence ID" value="OAJ63091.1"/>
    <property type="molecule type" value="Genomic_DNA"/>
</dbReference>
<proteinExistence type="predicted"/>
<keyword evidence="3" id="KW-1185">Reference proteome</keyword>
<comment type="caution">
    <text evidence="1">The sequence shown here is derived from an EMBL/GenBank/DDBJ whole genome shotgun (WGS) entry which is preliminary data.</text>
</comment>
<dbReference type="AlphaFoldDB" id="A0A1A9N710"/>
<evidence type="ECO:0000313" key="1">
    <source>
        <dbReference type="EMBL" id="OAJ57911.1"/>
    </source>
</evidence>
<evidence type="ECO:0000313" key="3">
    <source>
        <dbReference type="Proteomes" id="UP000077961"/>
    </source>
</evidence>
<dbReference type="Proteomes" id="UP000077961">
    <property type="component" value="Unassembled WGS sequence"/>
</dbReference>
<dbReference type="GO" id="GO:0009695">
    <property type="term" value="P:jasmonic acid biosynthetic process"/>
    <property type="evidence" value="ECO:0007669"/>
    <property type="project" value="InterPro"/>
</dbReference>
<gene>
    <name evidence="2" type="ORF">A6V36_19840</name>
    <name evidence="1" type="ORF">A6V37_28870</name>
</gene>
<dbReference type="EMBL" id="LXKA01000320">
    <property type="protein sequence ID" value="OAJ57911.1"/>
    <property type="molecule type" value="Genomic_DNA"/>
</dbReference>
<evidence type="ECO:0000313" key="2">
    <source>
        <dbReference type="EMBL" id="OAJ63091.1"/>
    </source>
</evidence>
<protein>
    <submittedName>
        <fullName evidence="1">Uncharacterized protein</fullName>
    </submittedName>
</protein>
<dbReference type="InterPro" id="IPR034871">
    <property type="entry name" value="Allene_oxi_cyc_sf"/>
</dbReference>
<dbReference type="Gene3D" id="2.40.480.10">
    <property type="entry name" value="Allene oxide cyclase-like"/>
    <property type="match status" value="1"/>
</dbReference>
<dbReference type="InterPro" id="IPR044859">
    <property type="entry name" value="Allene_oxi_cyc_Dirigent"/>
</dbReference>
<dbReference type="Proteomes" id="UP000078116">
    <property type="component" value="Unassembled WGS sequence"/>
</dbReference>
<name>A0A1A9N710_9BURK</name>